<reference evidence="10" key="1">
    <citation type="submission" date="2016-10" db="EMBL/GenBank/DDBJ databases">
        <authorList>
            <person name="Varghese N."/>
            <person name="Submissions S."/>
        </authorList>
    </citation>
    <scope>NUCLEOTIDE SEQUENCE [LARGE SCALE GENOMIC DNA]</scope>
    <source>
        <strain evidence="10">DSM 3384</strain>
    </source>
</reference>
<keyword evidence="4" id="KW-0378">Hydrolase</keyword>
<dbReference type="AlphaFoldDB" id="A0A1H2DPR8"/>
<keyword evidence="10" id="KW-1185">Reference proteome</keyword>
<dbReference type="InterPro" id="IPR041122">
    <property type="entry name" value="RecJ_OB"/>
</dbReference>
<dbReference type="NCBIfam" id="TIGR00644">
    <property type="entry name" value="recJ"/>
    <property type="match status" value="1"/>
</dbReference>
<evidence type="ECO:0000313" key="10">
    <source>
        <dbReference type="Proteomes" id="UP000199608"/>
    </source>
</evidence>
<protein>
    <recommendedName>
        <fullName evidence="2">Single-stranded-DNA-specific exonuclease RecJ</fullName>
    </recommendedName>
</protein>
<dbReference type="Gene3D" id="3.10.310.30">
    <property type="match status" value="1"/>
</dbReference>
<dbReference type="InterPro" id="IPR003156">
    <property type="entry name" value="DHHA1_dom"/>
</dbReference>
<evidence type="ECO:0000259" key="8">
    <source>
        <dbReference type="Pfam" id="PF17768"/>
    </source>
</evidence>
<evidence type="ECO:0000313" key="9">
    <source>
        <dbReference type="EMBL" id="SDT84849.1"/>
    </source>
</evidence>
<dbReference type="InterPro" id="IPR038763">
    <property type="entry name" value="DHH_sf"/>
</dbReference>
<evidence type="ECO:0000256" key="1">
    <source>
        <dbReference type="ARBA" id="ARBA00005915"/>
    </source>
</evidence>
<gene>
    <name evidence="9" type="ORF">SAMN04487931_101406</name>
</gene>
<organism evidence="9 10">
    <name type="scientific">Desulfobacula phenolica</name>
    <dbReference type="NCBI Taxonomy" id="90732"/>
    <lineage>
        <taxon>Bacteria</taxon>
        <taxon>Pseudomonadati</taxon>
        <taxon>Thermodesulfobacteriota</taxon>
        <taxon>Desulfobacteria</taxon>
        <taxon>Desulfobacterales</taxon>
        <taxon>Desulfobacteraceae</taxon>
        <taxon>Desulfobacula</taxon>
    </lineage>
</organism>
<feature type="domain" description="DDH" evidence="6">
    <location>
        <begin position="90"/>
        <end position="246"/>
    </location>
</feature>
<feature type="domain" description="RecJ OB" evidence="8">
    <location>
        <begin position="474"/>
        <end position="579"/>
    </location>
</feature>
<dbReference type="GO" id="GO:0003676">
    <property type="term" value="F:nucleic acid binding"/>
    <property type="evidence" value="ECO:0007669"/>
    <property type="project" value="InterPro"/>
</dbReference>
<name>A0A1H2DPR8_9BACT</name>
<dbReference type="Gene3D" id="3.90.1640.30">
    <property type="match status" value="1"/>
</dbReference>
<dbReference type="Pfam" id="PF02272">
    <property type="entry name" value="DHHA1"/>
    <property type="match status" value="1"/>
</dbReference>
<evidence type="ECO:0000259" key="6">
    <source>
        <dbReference type="Pfam" id="PF01368"/>
    </source>
</evidence>
<dbReference type="Proteomes" id="UP000199608">
    <property type="component" value="Unassembled WGS sequence"/>
</dbReference>
<dbReference type="InterPro" id="IPR051673">
    <property type="entry name" value="SSDNA_exonuclease_RecJ"/>
</dbReference>
<comment type="similarity">
    <text evidence="1">Belongs to the RecJ family.</text>
</comment>
<evidence type="ECO:0000256" key="3">
    <source>
        <dbReference type="ARBA" id="ARBA00022722"/>
    </source>
</evidence>
<evidence type="ECO:0000256" key="4">
    <source>
        <dbReference type="ARBA" id="ARBA00022801"/>
    </source>
</evidence>
<proteinExistence type="inferred from homology"/>
<keyword evidence="3" id="KW-0540">Nuclease</keyword>
<dbReference type="InterPro" id="IPR001667">
    <property type="entry name" value="DDH_dom"/>
</dbReference>
<evidence type="ECO:0000259" key="7">
    <source>
        <dbReference type="Pfam" id="PF02272"/>
    </source>
</evidence>
<accession>A0A1H2DPR8</accession>
<dbReference type="GO" id="GO:0006310">
    <property type="term" value="P:DNA recombination"/>
    <property type="evidence" value="ECO:0007669"/>
    <property type="project" value="InterPro"/>
</dbReference>
<feature type="domain" description="DHHA1" evidence="7">
    <location>
        <begin position="366"/>
        <end position="459"/>
    </location>
</feature>
<sequence>MVYLYKFFLINMDTILKYLEPDREIVERLTKGLNCHPLLAKMLSARGITNIEDANFFLNPNVENLTNPFFLKDMDKAVKRIFTAIENKEKILIFGDFDADGVTSTALLSDFFEYCDANVSWYIPHRIKEGYSLQTDHIQMASDQDIDLIITVDCGVSSHEAVIKAKLEDIDVIVTDHHEPGIDLPAALAVVNPKRKDCRSGLDYLAGVGVAFFLVMALRKFLRDKGFWEDIKEPNLIDYLDLFAIGSIGDMVPLINENRALCIAGLKKIKQGTRLGLKSLADICRVDLKKIDSDDISFKLVPRINAAGRISHARICVSQLTCTDVVNAEKTASLLDQLNLKRQKIEKEIILTIEHRLLKKPGLLNKKLLFLWDDHWDPSVLGIAASKLSKKHYCPVILLSSAGKKAIGSGRSINNINIHKALTNSEHLLEKFGGHAMASGLTVKKDNLKALCQSLNRHMENFYSEKDFHKSKTIDATLDFEDINFNLAKEMDRLRPFGMANPEPVFICKDICVASSYIIGNSHRKMILKSAGSISQHLVEAFHFNISDPDNLPDYYPKIAFKLKINKFKTHAAQIIIEDL</sequence>
<dbReference type="Pfam" id="PF17768">
    <property type="entry name" value="RecJ_OB"/>
    <property type="match status" value="1"/>
</dbReference>
<keyword evidence="5 9" id="KW-0269">Exonuclease</keyword>
<dbReference type="Pfam" id="PF01368">
    <property type="entry name" value="DHH"/>
    <property type="match status" value="1"/>
</dbReference>
<dbReference type="GO" id="GO:0008409">
    <property type="term" value="F:5'-3' exonuclease activity"/>
    <property type="evidence" value="ECO:0007669"/>
    <property type="project" value="InterPro"/>
</dbReference>
<dbReference type="InterPro" id="IPR004610">
    <property type="entry name" value="RecJ"/>
</dbReference>
<evidence type="ECO:0000256" key="2">
    <source>
        <dbReference type="ARBA" id="ARBA00019841"/>
    </source>
</evidence>
<dbReference type="PANTHER" id="PTHR30255:SF2">
    <property type="entry name" value="SINGLE-STRANDED-DNA-SPECIFIC EXONUCLEASE RECJ"/>
    <property type="match status" value="1"/>
</dbReference>
<evidence type="ECO:0000256" key="5">
    <source>
        <dbReference type="ARBA" id="ARBA00022839"/>
    </source>
</evidence>
<dbReference type="EMBL" id="FNLL01000001">
    <property type="protein sequence ID" value="SDT84849.1"/>
    <property type="molecule type" value="Genomic_DNA"/>
</dbReference>
<dbReference type="SUPFAM" id="SSF64182">
    <property type="entry name" value="DHH phosphoesterases"/>
    <property type="match status" value="1"/>
</dbReference>
<dbReference type="GO" id="GO:0006281">
    <property type="term" value="P:DNA repair"/>
    <property type="evidence" value="ECO:0007669"/>
    <property type="project" value="InterPro"/>
</dbReference>
<dbReference type="PANTHER" id="PTHR30255">
    <property type="entry name" value="SINGLE-STRANDED-DNA-SPECIFIC EXONUCLEASE RECJ"/>
    <property type="match status" value="1"/>
</dbReference>